<gene>
    <name evidence="2" type="ORF">EV646_104239</name>
</gene>
<dbReference type="InterPro" id="IPR011009">
    <property type="entry name" value="Kinase-like_dom_sf"/>
</dbReference>
<dbReference type="PANTHER" id="PTHR12149">
    <property type="entry name" value="FRUCTOSAMINE 3 KINASE-RELATED PROTEIN"/>
    <property type="match status" value="1"/>
</dbReference>
<dbReference type="RefSeq" id="WP_158290956.1">
    <property type="nucleotide sequence ID" value="NZ_SLWR01000004.1"/>
</dbReference>
<dbReference type="PANTHER" id="PTHR12149:SF8">
    <property type="entry name" value="PROTEIN-RIBULOSAMINE 3-KINASE"/>
    <property type="match status" value="1"/>
</dbReference>
<dbReference type="AlphaFoldDB" id="A0A4V6NNL9"/>
<comment type="similarity">
    <text evidence="1">Belongs to the fructosamine kinase family.</text>
</comment>
<protein>
    <submittedName>
        <fullName evidence="2">Fructosamine-3-kinase</fullName>
    </submittedName>
</protein>
<keyword evidence="1" id="KW-0808">Transferase</keyword>
<sequence length="295" mass="32914">MLTPSWLDGLNLGDLNLGDAVASDELPGGVANKTYRVRTTLGRSVIVKTHDNPPVDLYAREADGLNALRIPGAFVVPEVLRATDDFLVLADLAEPPSYDASIANRPAEFWRDAGHRLAIQHQQVSDKFGYHHDNYLGLLRQRNPWTDDGHAFFAEYRLLRFLEVPLCYHALPAEDRRRLERVASRLPDLIPPQSPALVHGDLWHGNLLAAKGTTPAAIDPAVYYGWPEAELSMLDGCGNIPDTFFTAYEELHPLEAGWQARLRILHLREHLAVLAHFGEVPETLTKLHATLDTFS</sequence>
<dbReference type="Gene3D" id="3.30.200.20">
    <property type="entry name" value="Phosphorylase Kinase, domain 1"/>
    <property type="match status" value="1"/>
</dbReference>
<keyword evidence="1 2" id="KW-0418">Kinase</keyword>
<comment type="caution">
    <text evidence="2">The sequence shown here is derived from an EMBL/GenBank/DDBJ whole genome shotgun (WGS) entry which is preliminary data.</text>
</comment>
<keyword evidence="3" id="KW-1185">Reference proteome</keyword>
<dbReference type="PIRSF" id="PIRSF006221">
    <property type="entry name" value="Ketosamine-3-kinase"/>
    <property type="match status" value="1"/>
</dbReference>
<dbReference type="Pfam" id="PF03881">
    <property type="entry name" value="Fructosamin_kin"/>
    <property type="match status" value="1"/>
</dbReference>
<dbReference type="OrthoDB" id="5291879at2"/>
<dbReference type="GO" id="GO:0016301">
    <property type="term" value="F:kinase activity"/>
    <property type="evidence" value="ECO:0007669"/>
    <property type="project" value="UniProtKB-UniRule"/>
</dbReference>
<dbReference type="Proteomes" id="UP000295573">
    <property type="component" value="Unassembled WGS sequence"/>
</dbReference>
<reference evidence="2 3" key="1">
    <citation type="journal article" date="2015" name="Stand. Genomic Sci.">
        <title>Genomic Encyclopedia of Bacterial and Archaeal Type Strains, Phase III: the genomes of soil and plant-associated and newly described type strains.</title>
        <authorList>
            <person name="Whitman W.B."/>
            <person name="Woyke T."/>
            <person name="Klenk H.P."/>
            <person name="Zhou Y."/>
            <person name="Lilburn T.G."/>
            <person name="Beck B.J."/>
            <person name="De Vos P."/>
            <person name="Vandamme P."/>
            <person name="Eisen J.A."/>
            <person name="Garrity G."/>
            <person name="Hugenholtz P."/>
            <person name="Kyrpides N.C."/>
        </authorList>
    </citation>
    <scope>NUCLEOTIDE SEQUENCE [LARGE SCALE GENOMIC DNA]</scope>
    <source>
        <strain evidence="2 3">VKM Ac-2541</strain>
    </source>
</reference>
<organism evidence="2 3">
    <name type="scientific">Kribbella antiqua</name>
    <dbReference type="NCBI Taxonomy" id="2512217"/>
    <lineage>
        <taxon>Bacteria</taxon>
        <taxon>Bacillati</taxon>
        <taxon>Actinomycetota</taxon>
        <taxon>Actinomycetes</taxon>
        <taxon>Propionibacteriales</taxon>
        <taxon>Kribbellaceae</taxon>
        <taxon>Kribbella</taxon>
    </lineage>
</organism>
<dbReference type="InterPro" id="IPR016477">
    <property type="entry name" value="Fructo-/Ketosamine-3-kinase"/>
</dbReference>
<name>A0A4V6NNL9_9ACTN</name>
<accession>A0A4V6NNL9</accession>
<dbReference type="EMBL" id="SLWR01000004">
    <property type="protein sequence ID" value="TCO48420.1"/>
    <property type="molecule type" value="Genomic_DNA"/>
</dbReference>
<dbReference type="SUPFAM" id="SSF56112">
    <property type="entry name" value="Protein kinase-like (PK-like)"/>
    <property type="match status" value="1"/>
</dbReference>
<dbReference type="Gene3D" id="3.90.1200.10">
    <property type="match status" value="1"/>
</dbReference>
<proteinExistence type="inferred from homology"/>
<evidence type="ECO:0000256" key="1">
    <source>
        <dbReference type="PIRNR" id="PIRNR006221"/>
    </source>
</evidence>
<evidence type="ECO:0000313" key="3">
    <source>
        <dbReference type="Proteomes" id="UP000295573"/>
    </source>
</evidence>
<evidence type="ECO:0000313" key="2">
    <source>
        <dbReference type="EMBL" id="TCO48420.1"/>
    </source>
</evidence>